<keyword evidence="4" id="KW-1185">Reference proteome</keyword>
<evidence type="ECO:0000313" key="4">
    <source>
        <dbReference type="Proteomes" id="UP000507470"/>
    </source>
</evidence>
<dbReference type="EMBL" id="CACVKT020004820">
    <property type="protein sequence ID" value="CAC5391678.1"/>
    <property type="molecule type" value="Genomic_DNA"/>
</dbReference>
<feature type="domain" description="MD-2-related lipid-recognition" evidence="2">
    <location>
        <begin position="52"/>
        <end position="208"/>
    </location>
</feature>
<dbReference type="Gene3D" id="2.70.220.10">
    <property type="entry name" value="Ganglioside GM2 activator"/>
    <property type="match status" value="1"/>
</dbReference>
<accession>A0A6J8C5I3</accession>
<name>A0A6J8C5I3_MYTCO</name>
<dbReference type="GO" id="GO:0006689">
    <property type="term" value="P:ganglioside catabolic process"/>
    <property type="evidence" value="ECO:0007669"/>
    <property type="project" value="InterPro"/>
</dbReference>
<dbReference type="OrthoDB" id="6409159at2759"/>
<protein>
    <submittedName>
        <fullName evidence="3">GM2A</fullName>
    </submittedName>
</protein>
<dbReference type="GO" id="GO:0005319">
    <property type="term" value="F:lipid transporter activity"/>
    <property type="evidence" value="ECO:0007669"/>
    <property type="project" value="TreeGrafter"/>
</dbReference>
<sequence>MGCAISYLFIGSVFIEPLNNFQTKLKQCLDMKRLCCILSMMVIECFAGQLVYTDCNKNQHVLHVSSASLSPYPPKVPGSLTVSGQLELGKNISGNIQLDVSIHKKELFLWIRVPCVSHVGSCTYDFCSLLTSNFVSNGKVSCPSEMTEQNLSCICPIQAGTYTLKPVVIQIPKMSSIVSELMSGDYKVDAKLVNKDTGEQLGCYHVEITLDHPCSGFECILG</sequence>
<keyword evidence="1" id="KW-0732">Signal</keyword>
<dbReference type="GO" id="GO:0008047">
    <property type="term" value="F:enzyme activator activity"/>
    <property type="evidence" value="ECO:0007669"/>
    <property type="project" value="InterPro"/>
</dbReference>
<proteinExistence type="predicted"/>
<evidence type="ECO:0000259" key="2">
    <source>
        <dbReference type="SMART" id="SM00737"/>
    </source>
</evidence>
<dbReference type="PANTHER" id="PTHR17357:SF0">
    <property type="entry name" value="GANGLIOSIDE GM2 ACTIVATOR"/>
    <property type="match status" value="1"/>
</dbReference>
<reference evidence="3 4" key="1">
    <citation type="submission" date="2020-06" db="EMBL/GenBank/DDBJ databases">
        <authorList>
            <person name="Li R."/>
            <person name="Bekaert M."/>
        </authorList>
    </citation>
    <scope>NUCLEOTIDE SEQUENCE [LARGE SCALE GENOMIC DNA]</scope>
    <source>
        <strain evidence="4">wild</strain>
    </source>
</reference>
<dbReference type="AlphaFoldDB" id="A0A6J8C5I3"/>
<dbReference type="SMART" id="SM00737">
    <property type="entry name" value="ML"/>
    <property type="match status" value="1"/>
</dbReference>
<dbReference type="GO" id="GO:0009898">
    <property type="term" value="C:cytoplasmic side of plasma membrane"/>
    <property type="evidence" value="ECO:0007669"/>
    <property type="project" value="TreeGrafter"/>
</dbReference>
<dbReference type="InterPro" id="IPR036846">
    <property type="entry name" value="GM2-AP_sf"/>
</dbReference>
<dbReference type="Proteomes" id="UP000507470">
    <property type="component" value="Unassembled WGS sequence"/>
</dbReference>
<dbReference type="PANTHER" id="PTHR17357">
    <property type="entry name" value="GM2 GANGLIOSIDE ACTIVATOR PROTEIN"/>
    <property type="match status" value="1"/>
</dbReference>
<dbReference type="Pfam" id="PF02221">
    <property type="entry name" value="E1_DerP2_DerF2"/>
    <property type="match status" value="1"/>
</dbReference>
<gene>
    <name evidence="3" type="ORF">MCOR_26676</name>
</gene>
<evidence type="ECO:0000256" key="1">
    <source>
        <dbReference type="ARBA" id="ARBA00022729"/>
    </source>
</evidence>
<organism evidence="3 4">
    <name type="scientific">Mytilus coruscus</name>
    <name type="common">Sea mussel</name>
    <dbReference type="NCBI Taxonomy" id="42192"/>
    <lineage>
        <taxon>Eukaryota</taxon>
        <taxon>Metazoa</taxon>
        <taxon>Spiralia</taxon>
        <taxon>Lophotrochozoa</taxon>
        <taxon>Mollusca</taxon>
        <taxon>Bivalvia</taxon>
        <taxon>Autobranchia</taxon>
        <taxon>Pteriomorphia</taxon>
        <taxon>Mytilida</taxon>
        <taxon>Mytiloidea</taxon>
        <taxon>Mytilidae</taxon>
        <taxon>Mytilinae</taxon>
        <taxon>Mytilus</taxon>
    </lineage>
</organism>
<dbReference type="InterPro" id="IPR028996">
    <property type="entry name" value="GM2-AP"/>
</dbReference>
<evidence type="ECO:0000313" key="3">
    <source>
        <dbReference type="EMBL" id="CAC5391678.1"/>
    </source>
</evidence>
<dbReference type="SUPFAM" id="SSF63707">
    <property type="entry name" value="Ganglioside M2 (gm2) activator"/>
    <property type="match status" value="1"/>
</dbReference>
<dbReference type="InterPro" id="IPR003172">
    <property type="entry name" value="ML_dom"/>
</dbReference>